<feature type="compositionally biased region" description="Polar residues" evidence="1">
    <location>
        <begin position="1"/>
        <end position="36"/>
    </location>
</feature>
<feature type="region of interest" description="Disordered" evidence="1">
    <location>
        <begin position="571"/>
        <end position="600"/>
    </location>
</feature>
<dbReference type="SMART" id="SM00239">
    <property type="entry name" value="C2"/>
    <property type="match status" value="2"/>
</dbReference>
<reference evidence="4" key="1">
    <citation type="submission" date="2024-02" db="UniProtKB">
        <authorList>
            <consortium name="WormBaseParasite"/>
        </authorList>
    </citation>
    <scope>IDENTIFICATION</scope>
</reference>
<protein>
    <submittedName>
        <fullName evidence="4">C2 domain-containing protein</fullName>
    </submittedName>
</protein>
<dbReference type="GO" id="GO:0005544">
    <property type="term" value="F:calcium-dependent phospholipid binding"/>
    <property type="evidence" value="ECO:0007669"/>
    <property type="project" value="TreeGrafter"/>
</dbReference>
<feature type="region of interest" description="Disordered" evidence="1">
    <location>
        <begin position="212"/>
        <end position="251"/>
    </location>
</feature>
<sequence>MHSPRFSPNTSPRISPQIASTSQTSLNQLGYPQTSDAPYPPPSNGYSTAFLDPTACRRRLPPTPARRASSPRMLPTPPPSSPDFRAPSAQLLERRPSGRLLPKTPMESCLSSPSPSLGLTSSRYSTPDPVTPPYTQEDFHSYQQIPDVMIEASSRASSRPGSIRRIVPEVVESLDYDDKMEEEVEDVDTGCDEEVENDFTVPKICREQQRVVETPDEGVQSQCSSQSPSFDRIEQLASKSNSETGSVGGDALAHGLDPSLYSSRASPPNEPILIRRASAVTPGTVPSSSSFNNGAAEQPVSTGLGLLYCTIQHFPVRKRLRVNILKIEALAGQLKPEMEIHAQCRVSIPSHKTGKEQSSEVKRGRDPVYNQEFFFDNVTLEDLDTKSIHLGAYHAGGAAKLQKDVLIGECTIPLREIRELNTKREVKIIEEFKAQVGNKKLGKIHITSCIEKEARRLTINVKKADDLPRWGFLGAPDVCVKITVDQGGLAKTKCSRVLKSTTTAVYNEAVMFLFNPSKNELANTKITISVHDMQRTCTGDDIIGEAYLGVLAQDKTEVEQWKNTVEHMGKEYKGSHHLKTPQSSSPSVHVAEAEDGGDDE</sequence>
<dbReference type="Gene3D" id="2.60.40.150">
    <property type="entry name" value="C2 domain"/>
    <property type="match status" value="2"/>
</dbReference>
<dbReference type="GO" id="GO:0001786">
    <property type="term" value="F:phosphatidylserine binding"/>
    <property type="evidence" value="ECO:0007669"/>
    <property type="project" value="TreeGrafter"/>
</dbReference>
<evidence type="ECO:0000313" key="4">
    <source>
        <dbReference type="WBParaSite" id="MBELARI_LOCUS5293"/>
    </source>
</evidence>
<organism evidence="3 4">
    <name type="scientific">Mesorhabditis belari</name>
    <dbReference type="NCBI Taxonomy" id="2138241"/>
    <lineage>
        <taxon>Eukaryota</taxon>
        <taxon>Metazoa</taxon>
        <taxon>Ecdysozoa</taxon>
        <taxon>Nematoda</taxon>
        <taxon>Chromadorea</taxon>
        <taxon>Rhabditida</taxon>
        <taxon>Rhabditina</taxon>
        <taxon>Rhabditomorpha</taxon>
        <taxon>Rhabditoidea</taxon>
        <taxon>Rhabditidae</taxon>
        <taxon>Mesorhabditinae</taxon>
        <taxon>Mesorhabditis</taxon>
    </lineage>
</organism>
<dbReference type="SUPFAM" id="SSF49562">
    <property type="entry name" value="C2 domain (Calcium/lipid-binding domain, CaLB)"/>
    <property type="match status" value="2"/>
</dbReference>
<dbReference type="GO" id="GO:0030276">
    <property type="term" value="F:clathrin binding"/>
    <property type="evidence" value="ECO:0007669"/>
    <property type="project" value="TreeGrafter"/>
</dbReference>
<evidence type="ECO:0000313" key="3">
    <source>
        <dbReference type="Proteomes" id="UP000887575"/>
    </source>
</evidence>
<dbReference type="AlphaFoldDB" id="A0AAF3FE50"/>
<feature type="compositionally biased region" description="Low complexity" evidence="1">
    <location>
        <begin position="105"/>
        <end position="122"/>
    </location>
</feature>
<dbReference type="InterPro" id="IPR000008">
    <property type="entry name" value="C2_dom"/>
</dbReference>
<accession>A0AAF3FE50</accession>
<proteinExistence type="predicted"/>
<dbReference type="CDD" id="cd00030">
    <property type="entry name" value="C2"/>
    <property type="match status" value="1"/>
</dbReference>
<feature type="compositionally biased region" description="Polar residues" evidence="1">
    <location>
        <begin position="219"/>
        <end position="229"/>
    </location>
</feature>
<name>A0AAF3FE50_9BILA</name>
<feature type="domain" description="C2" evidence="2">
    <location>
        <begin position="298"/>
        <end position="427"/>
    </location>
</feature>
<dbReference type="PROSITE" id="PS50004">
    <property type="entry name" value="C2"/>
    <property type="match status" value="2"/>
</dbReference>
<evidence type="ECO:0000259" key="2">
    <source>
        <dbReference type="PROSITE" id="PS50004"/>
    </source>
</evidence>
<dbReference type="GO" id="GO:0005509">
    <property type="term" value="F:calcium ion binding"/>
    <property type="evidence" value="ECO:0007669"/>
    <property type="project" value="TreeGrafter"/>
</dbReference>
<dbReference type="PANTHER" id="PTHR10024:SF348">
    <property type="entry name" value="SYNAPTOTAGMIN-17"/>
    <property type="match status" value="1"/>
</dbReference>
<dbReference type="GO" id="GO:0000149">
    <property type="term" value="F:SNARE binding"/>
    <property type="evidence" value="ECO:0007669"/>
    <property type="project" value="TreeGrafter"/>
</dbReference>
<feature type="region of interest" description="Disordered" evidence="1">
    <location>
        <begin position="1"/>
        <end position="123"/>
    </location>
</feature>
<dbReference type="Pfam" id="PF00168">
    <property type="entry name" value="C2"/>
    <property type="match status" value="2"/>
</dbReference>
<evidence type="ECO:0000256" key="1">
    <source>
        <dbReference type="SAM" id="MobiDB-lite"/>
    </source>
</evidence>
<keyword evidence="3" id="KW-1185">Reference proteome</keyword>
<dbReference type="GO" id="GO:0017156">
    <property type="term" value="P:calcium-ion regulated exocytosis"/>
    <property type="evidence" value="ECO:0007669"/>
    <property type="project" value="TreeGrafter"/>
</dbReference>
<dbReference type="Proteomes" id="UP000887575">
    <property type="component" value="Unassembled WGS sequence"/>
</dbReference>
<dbReference type="InterPro" id="IPR035892">
    <property type="entry name" value="C2_domain_sf"/>
</dbReference>
<dbReference type="PANTHER" id="PTHR10024">
    <property type="entry name" value="SYNAPTOTAGMIN"/>
    <property type="match status" value="1"/>
</dbReference>
<dbReference type="GO" id="GO:0005886">
    <property type="term" value="C:plasma membrane"/>
    <property type="evidence" value="ECO:0007669"/>
    <property type="project" value="TreeGrafter"/>
</dbReference>
<dbReference type="WBParaSite" id="MBELARI_LOCUS5293">
    <property type="protein sequence ID" value="MBELARI_LOCUS5293"/>
    <property type="gene ID" value="MBELARI_LOCUS5293"/>
</dbReference>
<dbReference type="GO" id="GO:0070382">
    <property type="term" value="C:exocytic vesicle"/>
    <property type="evidence" value="ECO:0007669"/>
    <property type="project" value="TreeGrafter"/>
</dbReference>
<feature type="domain" description="C2" evidence="2">
    <location>
        <begin position="440"/>
        <end position="562"/>
    </location>
</feature>